<feature type="compositionally biased region" description="Polar residues" evidence="1">
    <location>
        <begin position="43"/>
        <end position="59"/>
    </location>
</feature>
<dbReference type="AlphaFoldDB" id="A0A5B7FXK4"/>
<evidence type="ECO:0000313" key="3">
    <source>
        <dbReference type="Proteomes" id="UP000324222"/>
    </source>
</evidence>
<feature type="compositionally biased region" description="Basic residues" evidence="1">
    <location>
        <begin position="64"/>
        <end position="73"/>
    </location>
</feature>
<reference evidence="2 3" key="1">
    <citation type="submission" date="2019-05" db="EMBL/GenBank/DDBJ databases">
        <title>Another draft genome of Portunus trituberculatus and its Hox gene families provides insights of decapod evolution.</title>
        <authorList>
            <person name="Jeong J.-H."/>
            <person name="Song I."/>
            <person name="Kim S."/>
            <person name="Choi T."/>
            <person name="Kim D."/>
            <person name="Ryu S."/>
            <person name="Kim W."/>
        </authorList>
    </citation>
    <scope>NUCLEOTIDE SEQUENCE [LARGE SCALE GENOMIC DNA]</scope>
    <source>
        <tissue evidence="2">Muscle</tissue>
    </source>
</reference>
<comment type="caution">
    <text evidence="2">The sequence shown here is derived from an EMBL/GenBank/DDBJ whole genome shotgun (WGS) entry which is preliminary data.</text>
</comment>
<sequence length="73" mass="8027">MTVRKLHKIPYSEPKEEMCLVCQKESEEDAEGEWRPRKVTGQDEWSSGGNVSPGATSPSAALPSRKHCLASVV</sequence>
<feature type="region of interest" description="Disordered" evidence="1">
    <location>
        <begin position="27"/>
        <end position="73"/>
    </location>
</feature>
<keyword evidence="3" id="KW-1185">Reference proteome</keyword>
<evidence type="ECO:0000256" key="1">
    <source>
        <dbReference type="SAM" id="MobiDB-lite"/>
    </source>
</evidence>
<accession>A0A5B7FXK4</accession>
<name>A0A5B7FXK4_PORTR</name>
<protein>
    <submittedName>
        <fullName evidence="2">Uncharacterized protein</fullName>
    </submittedName>
</protein>
<gene>
    <name evidence="2" type="ORF">E2C01_043887</name>
</gene>
<organism evidence="2 3">
    <name type="scientific">Portunus trituberculatus</name>
    <name type="common">Swimming crab</name>
    <name type="synonym">Neptunus trituberculatus</name>
    <dbReference type="NCBI Taxonomy" id="210409"/>
    <lineage>
        <taxon>Eukaryota</taxon>
        <taxon>Metazoa</taxon>
        <taxon>Ecdysozoa</taxon>
        <taxon>Arthropoda</taxon>
        <taxon>Crustacea</taxon>
        <taxon>Multicrustacea</taxon>
        <taxon>Malacostraca</taxon>
        <taxon>Eumalacostraca</taxon>
        <taxon>Eucarida</taxon>
        <taxon>Decapoda</taxon>
        <taxon>Pleocyemata</taxon>
        <taxon>Brachyura</taxon>
        <taxon>Eubrachyura</taxon>
        <taxon>Portunoidea</taxon>
        <taxon>Portunidae</taxon>
        <taxon>Portuninae</taxon>
        <taxon>Portunus</taxon>
    </lineage>
</organism>
<dbReference type="Proteomes" id="UP000324222">
    <property type="component" value="Unassembled WGS sequence"/>
</dbReference>
<dbReference type="EMBL" id="VSRR010009263">
    <property type="protein sequence ID" value="MPC50065.1"/>
    <property type="molecule type" value="Genomic_DNA"/>
</dbReference>
<proteinExistence type="predicted"/>
<evidence type="ECO:0000313" key="2">
    <source>
        <dbReference type="EMBL" id="MPC50065.1"/>
    </source>
</evidence>